<feature type="transmembrane region" description="Helical" evidence="1">
    <location>
        <begin position="7"/>
        <end position="25"/>
    </location>
</feature>
<dbReference type="Pfam" id="PF13548">
    <property type="entry name" value="DUF4126"/>
    <property type="match status" value="1"/>
</dbReference>
<dbReference type="OrthoDB" id="288613at2"/>
<reference evidence="3 4" key="1">
    <citation type="submission" date="2017-04" db="EMBL/GenBank/DDBJ databases">
        <title>A new member of the family Flavobacteriaceae isolated from ascidians.</title>
        <authorList>
            <person name="Chen L."/>
        </authorList>
    </citation>
    <scope>NUCLEOTIDE SEQUENCE [LARGE SCALE GENOMIC DNA]</scope>
    <source>
        <strain evidence="3 4">HQA918</strain>
    </source>
</reference>
<evidence type="ECO:0000256" key="1">
    <source>
        <dbReference type="SAM" id="Phobius"/>
    </source>
</evidence>
<dbReference type="InterPro" id="IPR025196">
    <property type="entry name" value="DUF4126"/>
</dbReference>
<organism evidence="3 4">
    <name type="scientific">Sediminicola luteus</name>
    <dbReference type="NCBI Taxonomy" id="319238"/>
    <lineage>
        <taxon>Bacteria</taxon>
        <taxon>Pseudomonadati</taxon>
        <taxon>Bacteroidota</taxon>
        <taxon>Flavobacteriia</taxon>
        <taxon>Flavobacteriales</taxon>
        <taxon>Flavobacteriaceae</taxon>
        <taxon>Sediminicola</taxon>
    </lineage>
</organism>
<sequence>MDSDTILSIFLGVGLAASVGFRVFLPMFALSLAAYFNIWELNDNWAWIGTLPALVCLGVAMVLEIFAYFIPWFDNLLDSIAVPLAAIAGTAVMVSTVAGLDPMVTWTLAIIAGGGTATAIKGANATGRLASTASTGGLANPLVSATETGASVVVSTASIFAPVIAAILVILILALIFKIYRKLRPKKGAVNP</sequence>
<dbReference type="AlphaFoldDB" id="A0A2A4G977"/>
<protein>
    <recommendedName>
        <fullName evidence="2">DUF4126 domain-containing protein</fullName>
    </recommendedName>
</protein>
<evidence type="ECO:0000313" key="3">
    <source>
        <dbReference type="EMBL" id="PCE64993.1"/>
    </source>
</evidence>
<feature type="transmembrane region" description="Helical" evidence="1">
    <location>
        <begin position="45"/>
        <end position="69"/>
    </location>
</feature>
<dbReference type="RefSeq" id="WP_097440272.1">
    <property type="nucleotide sequence ID" value="NZ_KZ300476.1"/>
</dbReference>
<accession>A0A2A4G977</accession>
<feature type="transmembrane region" description="Helical" evidence="1">
    <location>
        <begin position="81"/>
        <end position="100"/>
    </location>
</feature>
<dbReference type="EMBL" id="NBWU01000002">
    <property type="protein sequence ID" value="PCE64993.1"/>
    <property type="molecule type" value="Genomic_DNA"/>
</dbReference>
<gene>
    <name evidence="3" type="ORF">B7P33_07495</name>
</gene>
<evidence type="ECO:0000313" key="4">
    <source>
        <dbReference type="Proteomes" id="UP000219559"/>
    </source>
</evidence>
<evidence type="ECO:0000259" key="2">
    <source>
        <dbReference type="Pfam" id="PF13548"/>
    </source>
</evidence>
<name>A0A2A4G977_9FLAO</name>
<keyword evidence="1" id="KW-0812">Transmembrane</keyword>
<feature type="domain" description="DUF4126" evidence="2">
    <location>
        <begin position="9"/>
        <end position="181"/>
    </location>
</feature>
<keyword evidence="1" id="KW-1133">Transmembrane helix</keyword>
<feature type="transmembrane region" description="Helical" evidence="1">
    <location>
        <begin position="152"/>
        <end position="177"/>
    </location>
</feature>
<comment type="caution">
    <text evidence="3">The sequence shown here is derived from an EMBL/GenBank/DDBJ whole genome shotgun (WGS) entry which is preliminary data.</text>
</comment>
<keyword evidence="4" id="KW-1185">Reference proteome</keyword>
<keyword evidence="1" id="KW-0472">Membrane</keyword>
<dbReference type="Proteomes" id="UP000219559">
    <property type="component" value="Unassembled WGS sequence"/>
</dbReference>
<proteinExistence type="predicted"/>